<evidence type="ECO:0000256" key="1">
    <source>
        <dbReference type="SAM" id="SignalP"/>
    </source>
</evidence>
<dbReference type="GeneID" id="54559319"/>
<evidence type="ECO:0000313" key="4">
    <source>
        <dbReference type="Proteomes" id="UP000799537"/>
    </source>
</evidence>
<dbReference type="GO" id="GO:0016829">
    <property type="term" value="F:lyase activity"/>
    <property type="evidence" value="ECO:0007669"/>
    <property type="project" value="UniProtKB-KW"/>
</dbReference>
<dbReference type="SUPFAM" id="SSF49899">
    <property type="entry name" value="Concanavalin A-like lectins/glucanases"/>
    <property type="match status" value="1"/>
</dbReference>
<protein>
    <submittedName>
        <fullName evidence="3">Polysaccharide lyase family 7 protein</fullName>
    </submittedName>
</protein>
<accession>A0A6A6CNF5</accession>
<dbReference type="Pfam" id="PF08787">
    <property type="entry name" value="Alginate_lyase2"/>
    <property type="match status" value="1"/>
</dbReference>
<reference evidence="3" key="1">
    <citation type="journal article" date="2020" name="Stud. Mycol.">
        <title>101 Dothideomycetes genomes: a test case for predicting lifestyles and emergence of pathogens.</title>
        <authorList>
            <person name="Haridas S."/>
            <person name="Albert R."/>
            <person name="Binder M."/>
            <person name="Bloem J."/>
            <person name="Labutti K."/>
            <person name="Salamov A."/>
            <person name="Andreopoulos B."/>
            <person name="Baker S."/>
            <person name="Barry K."/>
            <person name="Bills G."/>
            <person name="Bluhm B."/>
            <person name="Cannon C."/>
            <person name="Castanera R."/>
            <person name="Culley D."/>
            <person name="Daum C."/>
            <person name="Ezra D."/>
            <person name="Gonzalez J."/>
            <person name="Henrissat B."/>
            <person name="Kuo A."/>
            <person name="Liang C."/>
            <person name="Lipzen A."/>
            <person name="Lutzoni F."/>
            <person name="Magnuson J."/>
            <person name="Mondo S."/>
            <person name="Nolan M."/>
            <person name="Ohm R."/>
            <person name="Pangilinan J."/>
            <person name="Park H.-J."/>
            <person name="Ramirez L."/>
            <person name="Alfaro M."/>
            <person name="Sun H."/>
            <person name="Tritt A."/>
            <person name="Yoshinaga Y."/>
            <person name="Zwiers L.-H."/>
            <person name="Turgeon B."/>
            <person name="Goodwin S."/>
            <person name="Spatafora J."/>
            <person name="Crous P."/>
            <person name="Grigoriev I."/>
        </authorList>
    </citation>
    <scope>NUCLEOTIDE SEQUENCE</scope>
    <source>
        <strain evidence="3">ATCC 36951</strain>
    </source>
</reference>
<proteinExistence type="predicted"/>
<dbReference type="Proteomes" id="UP000799537">
    <property type="component" value="Unassembled WGS sequence"/>
</dbReference>
<evidence type="ECO:0000259" key="2">
    <source>
        <dbReference type="Pfam" id="PF08787"/>
    </source>
</evidence>
<evidence type="ECO:0000313" key="3">
    <source>
        <dbReference type="EMBL" id="KAF2167670.1"/>
    </source>
</evidence>
<sequence>MKIQFVTAIASWALSVAALNPKCAPGGNFDLSPWQLQLPTGSSGKPTTIPSSQLTGCDGYEDFSTFFTETKDGALVMKVCGSPSSCGCVTTPNSKHCRTELRENDSWSPDDDTNRLRVTLSVPTPDDSKYGTVIGQIHIDDSISSKPVAELYYSQSGDLHMGVEQTRSGGNEVFTKVGNVGVGKQFPYEIRYEGGRLSVSVNGGAQQGLSTYSLNSPESYFKVGNNNQGDDASDVHFLAVEVQH</sequence>
<dbReference type="RefSeq" id="XP_033668559.1">
    <property type="nucleotide sequence ID" value="XM_033806047.1"/>
</dbReference>
<name>A0A6A6CNF5_ZASCE</name>
<feature type="domain" description="Alginate lyase 2" evidence="2">
    <location>
        <begin position="29"/>
        <end position="244"/>
    </location>
</feature>
<feature type="chain" id="PRO_5025420280" evidence="1">
    <location>
        <begin position="19"/>
        <end position="244"/>
    </location>
</feature>
<dbReference type="Gene3D" id="2.60.120.200">
    <property type="match status" value="1"/>
</dbReference>
<dbReference type="EMBL" id="ML993592">
    <property type="protein sequence ID" value="KAF2167670.1"/>
    <property type="molecule type" value="Genomic_DNA"/>
</dbReference>
<gene>
    <name evidence="3" type="ORF">M409DRAFT_21825</name>
</gene>
<organism evidence="3 4">
    <name type="scientific">Zasmidium cellare ATCC 36951</name>
    <dbReference type="NCBI Taxonomy" id="1080233"/>
    <lineage>
        <taxon>Eukaryota</taxon>
        <taxon>Fungi</taxon>
        <taxon>Dikarya</taxon>
        <taxon>Ascomycota</taxon>
        <taxon>Pezizomycotina</taxon>
        <taxon>Dothideomycetes</taxon>
        <taxon>Dothideomycetidae</taxon>
        <taxon>Mycosphaerellales</taxon>
        <taxon>Mycosphaerellaceae</taxon>
        <taxon>Zasmidium</taxon>
    </lineage>
</organism>
<dbReference type="InterPro" id="IPR014895">
    <property type="entry name" value="Alginate_lyase_2"/>
</dbReference>
<feature type="signal peptide" evidence="1">
    <location>
        <begin position="1"/>
        <end position="18"/>
    </location>
</feature>
<keyword evidence="3" id="KW-0456">Lyase</keyword>
<keyword evidence="1" id="KW-0732">Signal</keyword>
<dbReference type="AlphaFoldDB" id="A0A6A6CNF5"/>
<dbReference type="InterPro" id="IPR013320">
    <property type="entry name" value="ConA-like_dom_sf"/>
</dbReference>
<dbReference type="OrthoDB" id="77013at2759"/>
<keyword evidence="4" id="KW-1185">Reference proteome</keyword>